<protein>
    <submittedName>
        <fullName evidence="1">Ribonuclease H-like domain-containing protein</fullName>
    </submittedName>
</protein>
<reference evidence="1" key="1">
    <citation type="journal article" date="2020" name="New Phytol.">
        <title>Comparative genomics reveals dynamic genome evolution in host specialist ectomycorrhizal fungi.</title>
        <authorList>
            <person name="Lofgren L.A."/>
            <person name="Nguyen N.H."/>
            <person name="Vilgalys R."/>
            <person name="Ruytinx J."/>
            <person name="Liao H.L."/>
            <person name="Branco S."/>
            <person name="Kuo A."/>
            <person name="LaButti K."/>
            <person name="Lipzen A."/>
            <person name="Andreopoulos W."/>
            <person name="Pangilinan J."/>
            <person name="Riley R."/>
            <person name="Hundley H."/>
            <person name="Na H."/>
            <person name="Barry K."/>
            <person name="Grigoriev I.V."/>
            <person name="Stajich J.E."/>
            <person name="Kennedy P.G."/>
        </authorList>
    </citation>
    <scope>NUCLEOTIDE SEQUENCE</scope>
    <source>
        <strain evidence="1">MN1</strain>
    </source>
</reference>
<accession>A0A9P7EGN7</accession>
<name>A0A9P7EGN7_9AGAM</name>
<organism evidence="1 2">
    <name type="scientific">Suillus subaureus</name>
    <dbReference type="NCBI Taxonomy" id="48587"/>
    <lineage>
        <taxon>Eukaryota</taxon>
        <taxon>Fungi</taxon>
        <taxon>Dikarya</taxon>
        <taxon>Basidiomycota</taxon>
        <taxon>Agaricomycotina</taxon>
        <taxon>Agaricomycetes</taxon>
        <taxon>Agaricomycetidae</taxon>
        <taxon>Boletales</taxon>
        <taxon>Suillineae</taxon>
        <taxon>Suillaceae</taxon>
        <taxon>Suillus</taxon>
    </lineage>
</organism>
<proteinExistence type="predicted"/>
<dbReference type="InterPro" id="IPR012337">
    <property type="entry name" value="RNaseH-like_sf"/>
</dbReference>
<dbReference type="RefSeq" id="XP_041195727.1">
    <property type="nucleotide sequence ID" value="XM_041330628.1"/>
</dbReference>
<comment type="caution">
    <text evidence="1">The sequence shown here is derived from an EMBL/GenBank/DDBJ whole genome shotgun (WGS) entry which is preliminary data.</text>
</comment>
<dbReference type="Proteomes" id="UP000807769">
    <property type="component" value="Unassembled WGS sequence"/>
</dbReference>
<gene>
    <name evidence="1" type="ORF">BJ212DRAFT_1267046</name>
</gene>
<dbReference type="SUPFAM" id="SSF53098">
    <property type="entry name" value="Ribonuclease H-like"/>
    <property type="match status" value="1"/>
</dbReference>
<dbReference type="AlphaFoldDB" id="A0A9P7EGN7"/>
<dbReference type="GeneID" id="64624645"/>
<keyword evidence="2" id="KW-1185">Reference proteome</keyword>
<sequence>MPQSVYTVHVITPVRRVFLVEGDESSEESHTGVKIREVLRKVMLRIGAERFGGVASDNTGNTTLARSLIQEEFSWIIILPDSCHRMSSLCKDIGNIKFFRPVIKKIHRTIKYFKNSNFASAHLRHHRKDLQIKRGLVSIGKTRFGTIYHSGESLRRCLKPIRQLCTEQVINIPVGSVISMVFRCSEDRFATDKFEVELRQLLTVLAPIAKAITCLESTHSTVSDVYLFWLAVTATIHQIITEDITGLPTEVTEEIRRAVNYRFNQMVNDAPSDVYLTGFLLDPRKFSIFNIKSLAV</sequence>
<evidence type="ECO:0000313" key="1">
    <source>
        <dbReference type="EMBL" id="KAG1820456.1"/>
    </source>
</evidence>
<dbReference type="EMBL" id="JABBWG010000008">
    <property type="protein sequence ID" value="KAG1820456.1"/>
    <property type="molecule type" value="Genomic_DNA"/>
</dbReference>
<dbReference type="OrthoDB" id="3236755at2759"/>
<evidence type="ECO:0000313" key="2">
    <source>
        <dbReference type="Proteomes" id="UP000807769"/>
    </source>
</evidence>